<organism evidence="1 2">
    <name type="scientific">Leptidea sinapis</name>
    <dbReference type="NCBI Taxonomy" id="189913"/>
    <lineage>
        <taxon>Eukaryota</taxon>
        <taxon>Metazoa</taxon>
        <taxon>Ecdysozoa</taxon>
        <taxon>Arthropoda</taxon>
        <taxon>Hexapoda</taxon>
        <taxon>Insecta</taxon>
        <taxon>Pterygota</taxon>
        <taxon>Neoptera</taxon>
        <taxon>Endopterygota</taxon>
        <taxon>Lepidoptera</taxon>
        <taxon>Glossata</taxon>
        <taxon>Ditrysia</taxon>
        <taxon>Papilionoidea</taxon>
        <taxon>Pieridae</taxon>
        <taxon>Dismorphiinae</taxon>
        <taxon>Leptidea</taxon>
    </lineage>
</organism>
<sequence>MVLILMIQIRYKYRFKNHKSSCIALESAALMLEATAALRRTCPKSEVFNLRFCFSELINLSKNKIRSAVSLHSESISPLSVLALEIIRAKYYGHNICQYMVQLPEILPGEVGTYSLIILVVEYFMTYS</sequence>
<protein>
    <submittedName>
        <fullName evidence="1">Uncharacterized protein</fullName>
    </submittedName>
</protein>
<keyword evidence="2" id="KW-1185">Reference proteome</keyword>
<accession>A0A5E4PZR8</accession>
<dbReference type="EMBL" id="FZQP02001081">
    <property type="protein sequence ID" value="VVC91501.1"/>
    <property type="molecule type" value="Genomic_DNA"/>
</dbReference>
<dbReference type="AlphaFoldDB" id="A0A5E4PZR8"/>
<reference evidence="1 2" key="1">
    <citation type="submission" date="2017-07" db="EMBL/GenBank/DDBJ databases">
        <authorList>
            <person name="Talla V."/>
            <person name="Backstrom N."/>
        </authorList>
    </citation>
    <scope>NUCLEOTIDE SEQUENCE [LARGE SCALE GENOMIC DNA]</scope>
</reference>
<evidence type="ECO:0000313" key="1">
    <source>
        <dbReference type="EMBL" id="VVC91501.1"/>
    </source>
</evidence>
<evidence type="ECO:0000313" key="2">
    <source>
        <dbReference type="Proteomes" id="UP000324832"/>
    </source>
</evidence>
<dbReference type="Proteomes" id="UP000324832">
    <property type="component" value="Unassembled WGS sequence"/>
</dbReference>
<gene>
    <name evidence="1" type="ORF">LSINAPIS_LOCUS4158</name>
</gene>
<name>A0A5E4PZR8_9NEOP</name>
<proteinExistence type="predicted"/>